<feature type="compositionally biased region" description="Basic and acidic residues" evidence="1">
    <location>
        <begin position="450"/>
        <end position="464"/>
    </location>
</feature>
<evidence type="ECO:0000313" key="3">
    <source>
        <dbReference type="EMBL" id="MDG0810875.1"/>
    </source>
</evidence>
<keyword evidence="2" id="KW-0472">Membrane</keyword>
<dbReference type="AlphaFoldDB" id="A0A9X4KU71"/>
<proteinExistence type="predicted"/>
<dbReference type="EMBL" id="JAPDIA010000003">
    <property type="protein sequence ID" value="MDG0810875.1"/>
    <property type="molecule type" value="Genomic_DNA"/>
</dbReference>
<organism evidence="3 4">
    <name type="scientific">Cohnella rhizosphaerae</name>
    <dbReference type="NCBI Taxonomy" id="1457232"/>
    <lineage>
        <taxon>Bacteria</taxon>
        <taxon>Bacillati</taxon>
        <taxon>Bacillota</taxon>
        <taxon>Bacilli</taxon>
        <taxon>Bacillales</taxon>
        <taxon>Paenibacillaceae</taxon>
        <taxon>Cohnella</taxon>
    </lineage>
</organism>
<evidence type="ECO:0000313" key="4">
    <source>
        <dbReference type="Proteomes" id="UP001153404"/>
    </source>
</evidence>
<protein>
    <submittedName>
        <fullName evidence="3">Uncharacterized protein</fullName>
    </submittedName>
</protein>
<gene>
    <name evidence="3" type="ORF">OMP40_16995</name>
</gene>
<name>A0A9X4KU71_9BACL</name>
<accession>A0A9X4KU71</accession>
<sequence length="464" mass="49933">MNRGRQIRISVSAAVLSGLLVYGVYLLQMRQIRLTETTEVVVPKQFVPAGTSLGREMLTKLRLPSGAVTGEMIVDMDEADGLESSVPLGGGEPLLRWKLDKFRLLPRVGEATFQVPRDYVKSVSSGIRAGDRAIVYLSAEDGASRRLFADPVVVAAVKTASNQEIDNPKSSNLLSMAEGDKERMYASRRDANGSIDAVNLNLTEAQWLELDAACKDGKAKLIVAFDASSFDSGGGDGPMSGQRGSLIAFAGSTPNIGTSLAAFGTAYRIASVTGKRVGYLCLNLKSAKTHLYLGIDRPEITLSGMRPELKSGTLTGAKLRQYAFAPSRLDGLHVLFGNLARDQAEYYEPGQMDTLLAAARDAFDVTVADVSAYWDNAATVCAMRSADHRCLVTTGSLTHFQEDVNRWTGQVGSQFGLSLANYHLVLMQSKYRHAGGIWDEGNSQRNGSHLADRAAARGERASAA</sequence>
<reference evidence="3" key="1">
    <citation type="submission" date="2022-10" db="EMBL/GenBank/DDBJ databases">
        <title>Comparative genomic analysis of Cohnella hashimotonis sp. nov., isolated from the International Space Station.</title>
        <authorList>
            <person name="Simpson A."/>
            <person name="Venkateswaran K."/>
        </authorList>
    </citation>
    <scope>NUCLEOTIDE SEQUENCE</scope>
    <source>
        <strain evidence="3">DSM 28161</strain>
    </source>
</reference>
<dbReference type="CDD" id="cd11614">
    <property type="entry name" value="SAF_CpaB_FlgA_like"/>
    <property type="match status" value="1"/>
</dbReference>
<dbReference type="Gene3D" id="3.40.50.300">
    <property type="entry name" value="P-loop containing nucleotide triphosphate hydrolases"/>
    <property type="match status" value="1"/>
</dbReference>
<dbReference type="SUPFAM" id="SSF52540">
    <property type="entry name" value="P-loop containing nucleoside triphosphate hydrolases"/>
    <property type="match status" value="1"/>
</dbReference>
<evidence type="ECO:0000256" key="2">
    <source>
        <dbReference type="SAM" id="Phobius"/>
    </source>
</evidence>
<evidence type="ECO:0000256" key="1">
    <source>
        <dbReference type="SAM" id="MobiDB-lite"/>
    </source>
</evidence>
<dbReference type="RefSeq" id="WP_277532961.1">
    <property type="nucleotide sequence ID" value="NZ_JAPDIA010000003.1"/>
</dbReference>
<dbReference type="Proteomes" id="UP001153404">
    <property type="component" value="Unassembled WGS sequence"/>
</dbReference>
<feature type="region of interest" description="Disordered" evidence="1">
    <location>
        <begin position="442"/>
        <end position="464"/>
    </location>
</feature>
<keyword evidence="2" id="KW-0812">Transmembrane</keyword>
<keyword evidence="2" id="KW-1133">Transmembrane helix</keyword>
<feature type="transmembrane region" description="Helical" evidence="2">
    <location>
        <begin position="7"/>
        <end position="27"/>
    </location>
</feature>
<keyword evidence="4" id="KW-1185">Reference proteome</keyword>
<comment type="caution">
    <text evidence="3">The sequence shown here is derived from an EMBL/GenBank/DDBJ whole genome shotgun (WGS) entry which is preliminary data.</text>
</comment>
<dbReference type="InterPro" id="IPR027417">
    <property type="entry name" value="P-loop_NTPase"/>
</dbReference>